<feature type="domain" description="DUF7144" evidence="1">
    <location>
        <begin position="24"/>
        <end position="134"/>
    </location>
</feature>
<evidence type="ECO:0000259" key="1">
    <source>
        <dbReference type="Pfam" id="PF23636"/>
    </source>
</evidence>
<proteinExistence type="predicted"/>
<evidence type="ECO:0000313" key="2">
    <source>
        <dbReference type="EMBL" id="SDC43692.1"/>
    </source>
</evidence>
<dbReference type="OrthoDB" id="4482242at2"/>
<accession>A0A222VL29</accession>
<organism evidence="2 3">
    <name type="scientific">Prauserella marina</name>
    <dbReference type="NCBI Taxonomy" id="530584"/>
    <lineage>
        <taxon>Bacteria</taxon>
        <taxon>Bacillati</taxon>
        <taxon>Actinomycetota</taxon>
        <taxon>Actinomycetes</taxon>
        <taxon>Pseudonocardiales</taxon>
        <taxon>Pseudonocardiaceae</taxon>
        <taxon>Prauserella</taxon>
    </lineage>
</organism>
<protein>
    <recommendedName>
        <fullName evidence="1">DUF7144 domain-containing protein</fullName>
    </recommendedName>
</protein>
<evidence type="ECO:0000313" key="3">
    <source>
        <dbReference type="Proteomes" id="UP000199494"/>
    </source>
</evidence>
<sequence>MAHQDATHGTATREQRSGTAKGVTYFAGIALIVVGALQVLNGLAAIFANNFYLTVDNYLFDIRLTAWGWIHLALGALAVLVGLGVFAAQAWAYWLAILLVSLSIVGNFLFIPYYPLWSLLIIALDVWIIWALSRSLSASDMNVVV</sequence>
<reference evidence="2 3" key="1">
    <citation type="submission" date="2016-10" db="EMBL/GenBank/DDBJ databases">
        <authorList>
            <person name="de Groot N.N."/>
        </authorList>
    </citation>
    <scope>NUCLEOTIDE SEQUENCE [LARGE SCALE GENOMIC DNA]</scope>
    <source>
        <strain evidence="2 3">CGMCC 4.5506</strain>
    </source>
</reference>
<dbReference type="RefSeq" id="WP_091799291.1">
    <property type="nucleotide sequence ID" value="NZ_CP016353.1"/>
</dbReference>
<dbReference type="Proteomes" id="UP000199494">
    <property type="component" value="Unassembled WGS sequence"/>
</dbReference>
<gene>
    <name evidence="2" type="ORF">SAMN05421630_102101</name>
</gene>
<dbReference type="EMBL" id="FMZE01000002">
    <property type="protein sequence ID" value="SDC43692.1"/>
    <property type="molecule type" value="Genomic_DNA"/>
</dbReference>
<dbReference type="Pfam" id="PF23636">
    <property type="entry name" value="DUF7144"/>
    <property type="match status" value="1"/>
</dbReference>
<keyword evidence="3" id="KW-1185">Reference proteome</keyword>
<dbReference type="InterPro" id="IPR055568">
    <property type="entry name" value="DUF7144"/>
</dbReference>
<dbReference type="AlphaFoldDB" id="A0A222VL29"/>
<dbReference type="KEGG" id="pmad:BAY61_05485"/>
<dbReference type="STRING" id="530584.SAMN05421630_102101"/>
<name>A0A222VL29_9PSEU</name>